<dbReference type="Gene3D" id="3.20.10.10">
    <property type="entry name" value="D-amino Acid Aminotransferase, subunit A, domain 2"/>
    <property type="match status" value="1"/>
</dbReference>
<protein>
    <submittedName>
        <fullName evidence="1">Branched-chain amino acid aminotransferase</fullName>
    </submittedName>
</protein>
<evidence type="ECO:0000313" key="1">
    <source>
        <dbReference type="EMBL" id="TWP29000.1"/>
    </source>
</evidence>
<dbReference type="InterPro" id="IPR043132">
    <property type="entry name" value="BCAT-like_C"/>
</dbReference>
<dbReference type="InterPro" id="IPR001544">
    <property type="entry name" value="Aminotrans_IV"/>
</dbReference>
<dbReference type="Proteomes" id="UP000319499">
    <property type="component" value="Unassembled WGS sequence"/>
</dbReference>
<dbReference type="OrthoDB" id="1148709at2"/>
<organism evidence="1 2">
    <name type="scientific">Apibacter muscae</name>
    <dbReference type="NCBI Taxonomy" id="2509004"/>
    <lineage>
        <taxon>Bacteria</taxon>
        <taxon>Pseudomonadati</taxon>
        <taxon>Bacteroidota</taxon>
        <taxon>Flavobacteriia</taxon>
        <taxon>Flavobacteriales</taxon>
        <taxon>Weeksellaceae</taxon>
        <taxon>Apibacter</taxon>
    </lineage>
</organism>
<evidence type="ECO:0000313" key="2">
    <source>
        <dbReference type="Proteomes" id="UP000319499"/>
    </source>
</evidence>
<dbReference type="InterPro" id="IPR043131">
    <property type="entry name" value="BCAT-like_N"/>
</dbReference>
<dbReference type="Gene3D" id="3.30.470.10">
    <property type="match status" value="1"/>
</dbReference>
<dbReference type="Pfam" id="PF01063">
    <property type="entry name" value="Aminotran_4"/>
    <property type="match status" value="1"/>
</dbReference>
<comment type="caution">
    <text evidence="1">The sequence shown here is derived from an EMBL/GenBank/DDBJ whole genome shotgun (WGS) entry which is preliminary data.</text>
</comment>
<proteinExistence type="predicted"/>
<dbReference type="GO" id="GO:0008483">
    <property type="term" value="F:transaminase activity"/>
    <property type="evidence" value="ECO:0007669"/>
    <property type="project" value="UniProtKB-KW"/>
</dbReference>
<dbReference type="EMBL" id="SELH01000016">
    <property type="protein sequence ID" value="TWP29000.1"/>
    <property type="molecule type" value="Genomic_DNA"/>
</dbReference>
<keyword evidence="1" id="KW-0032">Aminotransferase</keyword>
<dbReference type="InterPro" id="IPR036038">
    <property type="entry name" value="Aminotransferase-like"/>
</dbReference>
<dbReference type="RefSeq" id="WP_146261884.1">
    <property type="nucleotide sequence ID" value="NZ_SELG01000031.1"/>
</dbReference>
<dbReference type="AlphaFoldDB" id="A0A563DFM4"/>
<reference evidence="1 2" key="1">
    <citation type="submission" date="2019-02" db="EMBL/GenBank/DDBJ databases">
        <title>Apibacter muscae sp. nov.: a novel member of the house fly microbiota.</title>
        <authorList>
            <person name="Park R."/>
        </authorList>
    </citation>
    <scope>NUCLEOTIDE SEQUENCE [LARGE SCALE GENOMIC DNA]</scope>
    <source>
        <strain evidence="1 2">AL1</strain>
    </source>
</reference>
<sequence length="199" mass="23587">MYRFLETILIKNHSFQNIAYHNQRANNTCQFFFKKKLVQDISEVISIPPELEYKETYRCRIIYTDIIEKVEFIPYLQKPINSIQVVYNDDIEYSFKFENRSALDALKINSSADDILIVKNNYITDTSIANILLRKYGQWYTPKHPLLHGTERQRLLDLNFIIEKDISIDSIDEYDSFCLINALRPFSNNHVLSCKNLIF</sequence>
<name>A0A563DFM4_9FLAO</name>
<accession>A0A563DFM4</accession>
<dbReference type="SUPFAM" id="SSF56752">
    <property type="entry name" value="D-aminoacid aminotransferase-like PLP-dependent enzymes"/>
    <property type="match status" value="1"/>
</dbReference>
<gene>
    <name evidence="1" type="ORF">ETU09_03955</name>
</gene>
<keyword evidence="2" id="KW-1185">Reference proteome</keyword>
<keyword evidence="1" id="KW-0808">Transferase</keyword>